<evidence type="ECO:0000313" key="3">
    <source>
        <dbReference type="Proteomes" id="UP000176998"/>
    </source>
</evidence>
<evidence type="ECO:0000313" key="2">
    <source>
        <dbReference type="EMBL" id="OHF02920.1"/>
    </source>
</evidence>
<sequence length="73" mass="7810">MRAVFAIVSLLAATALAVRFNGPCTDTNCGKTSVNCEAEGRICVGFSSVDPKERIGCTCSITNILMVFHLWKA</sequence>
<dbReference type="RefSeq" id="XP_022480058.1">
    <property type="nucleotide sequence ID" value="XM_022613332.1"/>
</dbReference>
<reference evidence="2 3" key="1">
    <citation type="submission" date="2016-09" db="EMBL/GenBank/DDBJ databases">
        <authorList>
            <person name="Capua I."/>
            <person name="De Benedictis P."/>
            <person name="Joannis T."/>
            <person name="Lombin L.H."/>
            <person name="Cattoli G."/>
        </authorList>
    </citation>
    <scope>NUCLEOTIDE SEQUENCE [LARGE SCALE GENOMIC DNA]</scope>
    <source>
        <strain evidence="2 3">IMI 309357</strain>
    </source>
</reference>
<evidence type="ECO:0000256" key="1">
    <source>
        <dbReference type="SAM" id="SignalP"/>
    </source>
</evidence>
<feature type="chain" id="PRO_5009603106" evidence="1">
    <location>
        <begin position="18"/>
        <end position="73"/>
    </location>
</feature>
<dbReference type="Proteomes" id="UP000176998">
    <property type="component" value="Unassembled WGS sequence"/>
</dbReference>
<dbReference type="OrthoDB" id="4837440at2759"/>
<dbReference type="GeneID" id="34554842"/>
<feature type="signal peptide" evidence="1">
    <location>
        <begin position="1"/>
        <end position="17"/>
    </location>
</feature>
<dbReference type="AlphaFoldDB" id="A0A1G4BN80"/>
<proteinExistence type="predicted"/>
<keyword evidence="3" id="KW-1185">Reference proteome</keyword>
<comment type="caution">
    <text evidence="2">The sequence shown here is derived from an EMBL/GenBank/DDBJ whole genome shotgun (WGS) entry which is preliminary data.</text>
</comment>
<dbReference type="EMBL" id="MJBS01000009">
    <property type="protein sequence ID" value="OHF02920.1"/>
    <property type="molecule type" value="Genomic_DNA"/>
</dbReference>
<gene>
    <name evidence="2" type="ORF">CORC01_01678</name>
</gene>
<organism evidence="2 3">
    <name type="scientific">Colletotrichum orchidophilum</name>
    <dbReference type="NCBI Taxonomy" id="1209926"/>
    <lineage>
        <taxon>Eukaryota</taxon>
        <taxon>Fungi</taxon>
        <taxon>Dikarya</taxon>
        <taxon>Ascomycota</taxon>
        <taxon>Pezizomycotina</taxon>
        <taxon>Sordariomycetes</taxon>
        <taxon>Hypocreomycetidae</taxon>
        <taxon>Glomerellales</taxon>
        <taxon>Glomerellaceae</taxon>
        <taxon>Colletotrichum</taxon>
    </lineage>
</organism>
<protein>
    <submittedName>
        <fullName evidence="2">Uncharacterized protein</fullName>
    </submittedName>
</protein>
<name>A0A1G4BN80_9PEZI</name>
<keyword evidence="1" id="KW-0732">Signal</keyword>
<accession>A0A1G4BN80</accession>